<dbReference type="RefSeq" id="WP_286277177.1">
    <property type="nucleotide sequence ID" value="NZ_AP027731.1"/>
</dbReference>
<evidence type="ECO:0008006" key="4">
    <source>
        <dbReference type="Google" id="ProtNLM"/>
    </source>
</evidence>
<accession>A0ABN6XV25</accession>
<feature type="region of interest" description="Disordered" evidence="1">
    <location>
        <begin position="263"/>
        <end position="282"/>
    </location>
</feature>
<evidence type="ECO:0000256" key="1">
    <source>
        <dbReference type="SAM" id="MobiDB-lite"/>
    </source>
</evidence>
<dbReference type="EMBL" id="AP027731">
    <property type="protein sequence ID" value="BDZ47228.1"/>
    <property type="molecule type" value="Genomic_DNA"/>
</dbReference>
<dbReference type="Pfam" id="PF04250">
    <property type="entry name" value="DUF429"/>
    <property type="match status" value="1"/>
</dbReference>
<keyword evidence="3" id="KW-1185">Reference proteome</keyword>
<protein>
    <recommendedName>
        <fullName evidence="4">DUF429 domain-containing protein</fullName>
    </recommendedName>
</protein>
<gene>
    <name evidence="2" type="ORF">GCM10025866_31370</name>
</gene>
<dbReference type="Proteomes" id="UP001321498">
    <property type="component" value="Chromosome"/>
</dbReference>
<evidence type="ECO:0000313" key="2">
    <source>
        <dbReference type="EMBL" id="BDZ47228.1"/>
    </source>
</evidence>
<dbReference type="InterPro" id="IPR007362">
    <property type="entry name" value="DUF429"/>
</dbReference>
<organism evidence="2 3">
    <name type="scientific">Naasia aerilata</name>
    <dbReference type="NCBI Taxonomy" id="1162966"/>
    <lineage>
        <taxon>Bacteria</taxon>
        <taxon>Bacillati</taxon>
        <taxon>Actinomycetota</taxon>
        <taxon>Actinomycetes</taxon>
        <taxon>Micrococcales</taxon>
        <taxon>Microbacteriaceae</taxon>
        <taxon>Naasia</taxon>
    </lineage>
</organism>
<proteinExistence type="predicted"/>
<evidence type="ECO:0000313" key="3">
    <source>
        <dbReference type="Proteomes" id="UP001321498"/>
    </source>
</evidence>
<sequence>MQYIGIDLAWSEGSAGKLANESGYALLDERGVIRDAGWVRGIDAVVEWLEATAAPGAVIAVDAPLVVANAEGMRESEREVARRYGRWQVYANASNTSVAWMGGVTLRRRLEHLGYTYLDGSAPASADARSFFECYPYTTIVGMEELGYERERPRYKRLDKSLTAAEGRARRAVEFDELLRRVGALTDAEPPVDLRSHPLTARLLDEPSTAQAAVHKHREDLLDAVLCAWTAAIWHVHGDSRTQVLGATDALDEDGRRPTIIAPARPEQRREAPASPSNVSILHPPAIRSIGSAAFRDAADAHPAGKGRVWAAAEPSADLTVGLVDLTTEGLRSRVDADADLRRALTALRSEVDRLLGW</sequence>
<reference evidence="3" key="1">
    <citation type="journal article" date="2019" name="Int. J. Syst. Evol. Microbiol.">
        <title>The Global Catalogue of Microorganisms (GCM) 10K type strain sequencing project: providing services to taxonomists for standard genome sequencing and annotation.</title>
        <authorList>
            <consortium name="The Broad Institute Genomics Platform"/>
            <consortium name="The Broad Institute Genome Sequencing Center for Infectious Disease"/>
            <person name="Wu L."/>
            <person name="Ma J."/>
        </authorList>
    </citation>
    <scope>NUCLEOTIDE SEQUENCE [LARGE SCALE GENOMIC DNA]</scope>
    <source>
        <strain evidence="3">NBRC 108725</strain>
    </source>
</reference>
<name>A0ABN6XV25_9MICO</name>